<protein>
    <submittedName>
        <fullName evidence="1">Uncharacterized protein</fullName>
    </submittedName>
</protein>
<dbReference type="EMBL" id="DSVL01000244">
    <property type="protein sequence ID" value="HFH29417.1"/>
    <property type="molecule type" value="Genomic_DNA"/>
</dbReference>
<sequence length="315" mass="35327">MNTRILLLIAFVISVSTFFMVSWLGTLERQARADISRARALPSAFRYNTQSSADGTVVRTAMEMAYNGWVPMPVGAPGSPVTDAEIETLPEPAQRYFRYAKVAGIPRISSFSLIMEGRIRNSPTDPWMPLVMRQYNRMDNPARVVFLTSTKPPMKGIDSFLDGKGRMLIKAMNLIKVVDFRGPEMDVSSLVTFLNDLTLCPVAYFSLPVRWRQSGPDSVELSLTHAGMTVSAVMTVDVKGRPVNWQTEDRYVEVKGQLFKDRWSTPFKGEQELAGMIIPEKGVGVHDYNGTPYVYVELDRIHSLALNATDLPRRP</sequence>
<organism evidence="1">
    <name type="scientific">Gracilinema caldarium</name>
    <dbReference type="NCBI Taxonomy" id="215591"/>
    <lineage>
        <taxon>Bacteria</taxon>
        <taxon>Pseudomonadati</taxon>
        <taxon>Spirochaetota</taxon>
        <taxon>Spirochaetia</taxon>
        <taxon>Spirochaetales</taxon>
        <taxon>Breznakiellaceae</taxon>
        <taxon>Gracilinema</taxon>
    </lineage>
</organism>
<evidence type="ECO:0000313" key="1">
    <source>
        <dbReference type="EMBL" id="HFH29417.1"/>
    </source>
</evidence>
<comment type="caution">
    <text evidence="1">The sequence shown here is derived from an EMBL/GenBank/DDBJ whole genome shotgun (WGS) entry which is preliminary data.</text>
</comment>
<dbReference type="InterPro" id="IPR046674">
    <property type="entry name" value="DUF6544"/>
</dbReference>
<reference evidence="1" key="1">
    <citation type="journal article" date="2020" name="mSystems">
        <title>Genome- and Community-Level Interaction Insights into Carbon Utilization and Element Cycling Functions of Hydrothermarchaeota in Hydrothermal Sediment.</title>
        <authorList>
            <person name="Zhou Z."/>
            <person name="Liu Y."/>
            <person name="Xu W."/>
            <person name="Pan J."/>
            <person name="Luo Z.H."/>
            <person name="Li M."/>
        </authorList>
    </citation>
    <scope>NUCLEOTIDE SEQUENCE [LARGE SCALE GENOMIC DNA]</scope>
    <source>
        <strain evidence="1">SpSt-503</strain>
    </source>
</reference>
<name>A0A7C3E585_9SPIR</name>
<gene>
    <name evidence="1" type="ORF">ENS59_07880</name>
</gene>
<dbReference type="AlphaFoldDB" id="A0A7C3E585"/>
<accession>A0A7C3E585</accession>
<dbReference type="Pfam" id="PF20181">
    <property type="entry name" value="DUF6544"/>
    <property type="match status" value="1"/>
</dbReference>
<proteinExistence type="predicted"/>